<evidence type="ECO:0000313" key="2">
    <source>
        <dbReference type="EMBL" id="KAK3233902.1"/>
    </source>
</evidence>
<evidence type="ECO:0000313" key="3">
    <source>
        <dbReference type="Proteomes" id="UP001190700"/>
    </source>
</evidence>
<reference evidence="2 3" key="1">
    <citation type="journal article" date="2015" name="Genome Biol. Evol.">
        <title>Comparative Genomics of a Bacterivorous Green Alga Reveals Evolutionary Causalities and Consequences of Phago-Mixotrophic Mode of Nutrition.</title>
        <authorList>
            <person name="Burns J.A."/>
            <person name="Paasch A."/>
            <person name="Narechania A."/>
            <person name="Kim E."/>
        </authorList>
    </citation>
    <scope>NUCLEOTIDE SEQUENCE [LARGE SCALE GENOMIC DNA]</scope>
    <source>
        <strain evidence="2 3">PLY_AMNH</strain>
    </source>
</reference>
<feature type="region of interest" description="Disordered" evidence="1">
    <location>
        <begin position="483"/>
        <end position="508"/>
    </location>
</feature>
<feature type="compositionally biased region" description="Basic and acidic residues" evidence="1">
    <location>
        <begin position="497"/>
        <end position="508"/>
    </location>
</feature>
<dbReference type="AlphaFoldDB" id="A0AAE0EN73"/>
<accession>A0AAE0EN73</accession>
<gene>
    <name evidence="2" type="ORF">CYMTET_55832</name>
</gene>
<dbReference type="Proteomes" id="UP001190700">
    <property type="component" value="Unassembled WGS sequence"/>
</dbReference>
<keyword evidence="3" id="KW-1185">Reference proteome</keyword>
<comment type="caution">
    <text evidence="2">The sequence shown here is derived from an EMBL/GenBank/DDBJ whole genome shotgun (WGS) entry which is preliminary data.</text>
</comment>
<sequence>MFDTAAARNAVSPATPVPPGVPAATSAQVIFVATVRFLTRDRFDESVAKHVIRKCFRKKHERFSGTESYAQLVDVGLECIQDRCDNLKIPFFNNLASDCPIVRSTIRSGGQKIVDEGTVYLPKAEAFGAEDAPFAPLFNLEDATAAVRPEANKLIFSTLKLIICPASPAADWLEASAASHLLDGKRVLLEIARSEIAELCGAPFPGTSDLLDVRFKADTDPSDSIADFNATLKSARRKNTLDDDEVKEQFITALDSTFYAPVAGTHAGLSAAAITDEGSVAQLADVTAIILDVKKQLKTLTDKVNGKDFTPRADKGTRSVTVEEALAYGSRRRTCLPGGIGRRRTRFVAFHKGSGTFIPFCANDECRKHDVRHWHRDCPNGGKSSGSDHFGSFSLGDIENDLLAEQFQVAMSENSDGWVDTLCVLAGGKPEMFDDVSTFSFGVAPEGAPRFMQDYMPYCQPATQMGGFSVADVAGDVAPFTSTRLHEDAPPAPPRFPRREADRACTTM</sequence>
<organism evidence="2 3">
    <name type="scientific">Cymbomonas tetramitiformis</name>
    <dbReference type="NCBI Taxonomy" id="36881"/>
    <lineage>
        <taxon>Eukaryota</taxon>
        <taxon>Viridiplantae</taxon>
        <taxon>Chlorophyta</taxon>
        <taxon>Pyramimonadophyceae</taxon>
        <taxon>Pyramimonadales</taxon>
        <taxon>Pyramimonadaceae</taxon>
        <taxon>Cymbomonas</taxon>
    </lineage>
</organism>
<dbReference type="EMBL" id="LGRX02035608">
    <property type="protein sequence ID" value="KAK3233902.1"/>
    <property type="molecule type" value="Genomic_DNA"/>
</dbReference>
<name>A0AAE0EN73_9CHLO</name>
<proteinExistence type="predicted"/>
<evidence type="ECO:0000256" key="1">
    <source>
        <dbReference type="SAM" id="MobiDB-lite"/>
    </source>
</evidence>
<protein>
    <submittedName>
        <fullName evidence="2">Uncharacterized protein</fullName>
    </submittedName>
</protein>